<protein>
    <submittedName>
        <fullName evidence="1">Uncharacterized protein</fullName>
    </submittedName>
</protein>
<sequence length="62" mass="7545">MWILKRELRKTGREQGTRRDKYNNKRAVKTEESKREIVQEKMVSENIFEEFTILILQISCSR</sequence>
<proteinExistence type="predicted"/>
<gene>
    <name evidence="1" type="ORF">GLOINDRAFT_12395</name>
</gene>
<dbReference type="EMBL" id="KI300263">
    <property type="protein sequence ID" value="ERZ96643.1"/>
    <property type="molecule type" value="Genomic_DNA"/>
</dbReference>
<dbReference type="AlphaFoldDB" id="U9SL43"/>
<organism evidence="1">
    <name type="scientific">Rhizophagus irregularis (strain DAOM 181602 / DAOM 197198 / MUCL 43194)</name>
    <name type="common">Arbuscular mycorrhizal fungus</name>
    <name type="synonym">Glomus intraradices</name>
    <dbReference type="NCBI Taxonomy" id="747089"/>
    <lineage>
        <taxon>Eukaryota</taxon>
        <taxon>Fungi</taxon>
        <taxon>Fungi incertae sedis</taxon>
        <taxon>Mucoromycota</taxon>
        <taxon>Glomeromycotina</taxon>
        <taxon>Glomeromycetes</taxon>
        <taxon>Glomerales</taxon>
        <taxon>Glomeraceae</taxon>
        <taxon>Rhizophagus</taxon>
    </lineage>
</organism>
<reference evidence="1" key="1">
    <citation type="submission" date="2013-07" db="EMBL/GenBank/DDBJ databases">
        <title>The genome of an arbuscular mycorrhizal fungus provides insights into the evolution of the oldest plant symbiosis.</title>
        <authorList>
            <consortium name="DOE Joint Genome Institute"/>
            <person name="Tisserant E."/>
            <person name="Malbreil M."/>
            <person name="Kuo A."/>
            <person name="Kohler A."/>
            <person name="Symeonidi A."/>
            <person name="Balestrini R."/>
            <person name="Charron P."/>
            <person name="Duensing N."/>
            <person name="Frei-dit-Frey N."/>
            <person name="Gianinazzi-Pearson V."/>
            <person name="Gilbert B."/>
            <person name="Handa Y."/>
            <person name="Hijri M."/>
            <person name="Kaul R."/>
            <person name="Kawaguchi M."/>
            <person name="Krajinski F."/>
            <person name="Lammers P."/>
            <person name="Lapierre D."/>
            <person name="Masclaux F.G."/>
            <person name="Murat C."/>
            <person name="Morin E."/>
            <person name="Ndikumana S."/>
            <person name="Pagni M."/>
            <person name="Petitpierre D."/>
            <person name="Requena N."/>
            <person name="Rosikiewicz P."/>
            <person name="Riley R."/>
            <person name="Saito K."/>
            <person name="San Clemente H."/>
            <person name="Shapiro H."/>
            <person name="van Tuinen D."/>
            <person name="Becard G."/>
            <person name="Bonfante P."/>
            <person name="Paszkowski U."/>
            <person name="Shachar-Hill Y."/>
            <person name="Young J.P."/>
            <person name="Sanders I.R."/>
            <person name="Henrissat B."/>
            <person name="Rensing S.A."/>
            <person name="Grigoriev I.V."/>
            <person name="Corradi N."/>
            <person name="Roux C."/>
            <person name="Martin F."/>
        </authorList>
    </citation>
    <scope>NUCLEOTIDE SEQUENCE</scope>
    <source>
        <strain evidence="1">DAOM 197198</strain>
    </source>
</reference>
<name>U9SL43_RHIID</name>
<evidence type="ECO:0000313" key="1">
    <source>
        <dbReference type="EMBL" id="ERZ96643.1"/>
    </source>
</evidence>
<accession>U9SL43</accession>
<dbReference type="HOGENOM" id="CLU_2905326_0_0_1"/>